<evidence type="ECO:0008006" key="5">
    <source>
        <dbReference type="Google" id="ProtNLM"/>
    </source>
</evidence>
<dbReference type="Pfam" id="PF04314">
    <property type="entry name" value="PCuAC"/>
    <property type="match status" value="1"/>
</dbReference>
<dbReference type="InterPro" id="IPR058248">
    <property type="entry name" value="Lxx211020-like"/>
</dbReference>
<evidence type="ECO:0000313" key="4">
    <source>
        <dbReference type="Proteomes" id="UP000008332"/>
    </source>
</evidence>
<feature type="chain" id="PRO_5004201040" description="Copper chaperone PCu(A)C" evidence="2">
    <location>
        <begin position="22"/>
        <end position="171"/>
    </location>
</feature>
<dbReference type="EMBL" id="CP000267">
    <property type="protein sequence ID" value="ABD68368.1"/>
    <property type="molecule type" value="Genomic_DNA"/>
</dbReference>
<feature type="compositionally biased region" description="Basic and acidic residues" evidence="1">
    <location>
        <begin position="152"/>
        <end position="161"/>
    </location>
</feature>
<keyword evidence="2" id="KW-0732">Signal</keyword>
<dbReference type="PANTHER" id="PTHR36302">
    <property type="entry name" value="BLR7088 PROTEIN"/>
    <property type="match status" value="1"/>
</dbReference>
<dbReference type="STRING" id="338969.Rfer_0617"/>
<dbReference type="OrthoDB" id="9796962at2"/>
<accession>Q221D5</accession>
<reference evidence="4" key="1">
    <citation type="submission" date="2006-02" db="EMBL/GenBank/DDBJ databases">
        <title>Complete sequence of chromosome of Rhodoferax ferrireducens DSM 15236.</title>
        <authorList>
            <person name="Copeland A."/>
            <person name="Lucas S."/>
            <person name="Lapidus A."/>
            <person name="Barry K."/>
            <person name="Detter J.C."/>
            <person name="Glavina del Rio T."/>
            <person name="Hammon N."/>
            <person name="Israni S."/>
            <person name="Pitluck S."/>
            <person name="Brettin T."/>
            <person name="Bruce D."/>
            <person name="Han C."/>
            <person name="Tapia R."/>
            <person name="Gilna P."/>
            <person name="Kiss H."/>
            <person name="Schmutz J."/>
            <person name="Larimer F."/>
            <person name="Land M."/>
            <person name="Kyrpides N."/>
            <person name="Ivanova N."/>
            <person name="Richardson P."/>
        </authorList>
    </citation>
    <scope>NUCLEOTIDE SEQUENCE [LARGE SCALE GENOMIC DNA]</scope>
    <source>
        <strain evidence="4">ATCC BAA-621 / DSM 15236 / T118</strain>
    </source>
</reference>
<keyword evidence="4" id="KW-1185">Reference proteome</keyword>
<dbReference type="KEGG" id="rfr:Rfer_0617"/>
<organism evidence="3 4">
    <name type="scientific">Albidiferax ferrireducens (strain ATCC BAA-621 / DSM 15236 / T118)</name>
    <name type="common">Rhodoferax ferrireducens</name>
    <dbReference type="NCBI Taxonomy" id="338969"/>
    <lineage>
        <taxon>Bacteria</taxon>
        <taxon>Pseudomonadati</taxon>
        <taxon>Pseudomonadota</taxon>
        <taxon>Betaproteobacteria</taxon>
        <taxon>Burkholderiales</taxon>
        <taxon>Comamonadaceae</taxon>
        <taxon>Rhodoferax</taxon>
    </lineage>
</organism>
<dbReference type="InterPro" id="IPR036182">
    <property type="entry name" value="PCuAC_sf"/>
</dbReference>
<dbReference type="Gene3D" id="2.60.40.1890">
    <property type="entry name" value="PCu(A)C copper chaperone"/>
    <property type="match status" value="1"/>
</dbReference>
<evidence type="ECO:0000256" key="1">
    <source>
        <dbReference type="SAM" id="MobiDB-lite"/>
    </source>
</evidence>
<dbReference type="RefSeq" id="WP_011462941.1">
    <property type="nucleotide sequence ID" value="NC_007908.1"/>
</dbReference>
<sequence length="171" mass="17394">MKFKTLMSSVALAAAAFAAHAAAIEVENAWVRATVKGQQATGAFMTLTAKEGARLVGASTPAAGVSQVHEMTMDAGVMKMGEVKGGLDLPAGKAVALKSGGYHLMLMDLKSALVAGTSLPLTLVFKDAKGVESKVELTVPVAAVAPAGMAHGKEAPMDHSMHGNMPAKKAP</sequence>
<evidence type="ECO:0000313" key="3">
    <source>
        <dbReference type="EMBL" id="ABD68368.1"/>
    </source>
</evidence>
<dbReference type="Proteomes" id="UP000008332">
    <property type="component" value="Chromosome"/>
</dbReference>
<gene>
    <name evidence="3" type="ordered locus">Rfer_0617</name>
</gene>
<evidence type="ECO:0000256" key="2">
    <source>
        <dbReference type="SAM" id="SignalP"/>
    </source>
</evidence>
<dbReference type="PANTHER" id="PTHR36302:SF1">
    <property type="entry name" value="COPPER CHAPERONE PCU(A)C"/>
    <property type="match status" value="1"/>
</dbReference>
<feature type="signal peptide" evidence="2">
    <location>
        <begin position="1"/>
        <end position="21"/>
    </location>
</feature>
<proteinExistence type="predicted"/>
<name>Q221D5_ALBFT</name>
<dbReference type="InterPro" id="IPR007410">
    <property type="entry name" value="LpqE-like"/>
</dbReference>
<dbReference type="eggNOG" id="COG2847">
    <property type="taxonomic scope" value="Bacteria"/>
</dbReference>
<protein>
    <recommendedName>
        <fullName evidence="5">Copper chaperone PCu(A)C</fullName>
    </recommendedName>
</protein>
<dbReference type="SUPFAM" id="SSF110087">
    <property type="entry name" value="DR1885-like metal-binding protein"/>
    <property type="match status" value="1"/>
</dbReference>
<dbReference type="AlphaFoldDB" id="Q221D5"/>
<dbReference type="HOGENOM" id="CLU_100939_1_1_4"/>
<feature type="region of interest" description="Disordered" evidence="1">
    <location>
        <begin position="152"/>
        <end position="171"/>
    </location>
</feature>